<protein>
    <submittedName>
        <fullName evidence="7">Myb_DNA-bind_5 domain-containing protein</fullName>
    </submittedName>
</protein>
<dbReference type="Proteomes" id="UP000321570">
    <property type="component" value="Unassembled WGS sequence"/>
</dbReference>
<evidence type="ECO:0000313" key="6">
    <source>
        <dbReference type="Proteomes" id="UP000321570"/>
    </source>
</evidence>
<keyword evidence="6" id="KW-1185">Reference proteome</keyword>
<gene>
    <name evidence="3" type="ORF">HDID_LOCUS4553</name>
    <name evidence="4" type="ORF">WMSIL1_LOCUS704</name>
</gene>
<accession>A0A0R3SHZ0</accession>
<reference evidence="7" key="1">
    <citation type="submission" date="2017-02" db="UniProtKB">
        <authorList>
            <consortium name="WormBaseParasite"/>
        </authorList>
    </citation>
    <scope>IDENTIFICATION</scope>
</reference>
<reference evidence="3 5" key="2">
    <citation type="submission" date="2018-11" db="EMBL/GenBank/DDBJ databases">
        <authorList>
            <consortium name="Pathogen Informatics"/>
        </authorList>
    </citation>
    <scope>NUCLEOTIDE SEQUENCE [LARGE SCALE GENOMIC DNA]</scope>
</reference>
<evidence type="ECO:0000313" key="5">
    <source>
        <dbReference type="Proteomes" id="UP000274504"/>
    </source>
</evidence>
<feature type="compositionally biased region" description="Polar residues" evidence="1">
    <location>
        <begin position="179"/>
        <end position="202"/>
    </location>
</feature>
<feature type="compositionally biased region" description="Low complexity" evidence="1">
    <location>
        <begin position="24"/>
        <end position="34"/>
    </location>
</feature>
<dbReference type="InterPro" id="IPR028002">
    <property type="entry name" value="Myb_DNA-bind_5"/>
</dbReference>
<feature type="region of interest" description="Disordered" evidence="1">
    <location>
        <begin position="161"/>
        <end position="208"/>
    </location>
</feature>
<proteinExistence type="predicted"/>
<dbReference type="WBParaSite" id="HDID_0000455501-mRNA-1">
    <property type="protein sequence ID" value="HDID_0000455501-mRNA-1"/>
    <property type="gene ID" value="HDID_0000455501"/>
</dbReference>
<dbReference type="Proteomes" id="UP000274504">
    <property type="component" value="Unassembled WGS sequence"/>
</dbReference>
<dbReference type="AlphaFoldDB" id="A0A0R3SHZ0"/>
<organism evidence="7">
    <name type="scientific">Hymenolepis diminuta</name>
    <name type="common">Rat tapeworm</name>
    <dbReference type="NCBI Taxonomy" id="6216"/>
    <lineage>
        <taxon>Eukaryota</taxon>
        <taxon>Metazoa</taxon>
        <taxon>Spiralia</taxon>
        <taxon>Lophotrochozoa</taxon>
        <taxon>Platyhelminthes</taxon>
        <taxon>Cestoda</taxon>
        <taxon>Eucestoda</taxon>
        <taxon>Cyclophyllidea</taxon>
        <taxon>Hymenolepididae</taxon>
        <taxon>Hymenolepis</taxon>
    </lineage>
</organism>
<dbReference type="OrthoDB" id="3066195at2759"/>
<name>A0A0R3SHZ0_HYMDI</name>
<sequence length="342" mass="38782">MLCVNDNCQGASNSAKSLRHDESSSGVEESTSQSHAPLVSRMSLAQLDSLIVPFTRPKIDAFTEEEIKLILEEIGKRRHVLLTNPRKSSRLMKTAWEEVARSVALRNPSNHKRTAKQIKRKWRDIVGKTKKKIREGQLKQEIQFNEVTAMVTQFLASTSQEMRQDEVSEMLDSDEETSPFVTTQTDHPSSYYDQPDNSGDNDSGNKIKESDDDLVKAQLSLGVQSAQETDGYFSNPATDLAHNNGQSDENDDSLDSDIVMIAHMSTNGVSTRMDDVNANLEANLGRSQMNESLNKELLRQSRDEHALRMEVLEMKRRYWQIKIEALLQERRVLAEVNENQKE</sequence>
<dbReference type="EMBL" id="CABIJS010000015">
    <property type="protein sequence ID" value="VUZ39432.1"/>
    <property type="molecule type" value="Genomic_DNA"/>
</dbReference>
<feature type="compositionally biased region" description="Polar residues" evidence="1">
    <location>
        <begin position="235"/>
        <end position="247"/>
    </location>
</feature>
<evidence type="ECO:0000313" key="3">
    <source>
        <dbReference type="EMBL" id="VDL51287.1"/>
    </source>
</evidence>
<evidence type="ECO:0000259" key="2">
    <source>
        <dbReference type="Pfam" id="PF13873"/>
    </source>
</evidence>
<evidence type="ECO:0000313" key="7">
    <source>
        <dbReference type="WBParaSite" id="HDID_0000455501-mRNA-1"/>
    </source>
</evidence>
<feature type="domain" description="Myb/SANT-like DNA-binding" evidence="2">
    <location>
        <begin position="61"/>
        <end position="133"/>
    </location>
</feature>
<feature type="compositionally biased region" description="Acidic residues" evidence="1">
    <location>
        <begin position="167"/>
        <end position="177"/>
    </location>
</feature>
<dbReference type="EMBL" id="UYSG01001798">
    <property type="protein sequence ID" value="VDL51287.1"/>
    <property type="molecule type" value="Genomic_DNA"/>
</dbReference>
<feature type="region of interest" description="Disordered" evidence="1">
    <location>
        <begin position="1"/>
        <end position="36"/>
    </location>
</feature>
<evidence type="ECO:0000256" key="1">
    <source>
        <dbReference type="SAM" id="MobiDB-lite"/>
    </source>
</evidence>
<dbReference type="Pfam" id="PF13873">
    <property type="entry name" value="Myb_DNA-bind_5"/>
    <property type="match status" value="1"/>
</dbReference>
<reference evidence="4 6" key="3">
    <citation type="submission" date="2019-07" db="EMBL/GenBank/DDBJ databases">
        <authorList>
            <person name="Jastrzebski P J."/>
            <person name="Paukszto L."/>
            <person name="Jastrzebski P J."/>
        </authorList>
    </citation>
    <scope>NUCLEOTIDE SEQUENCE [LARGE SCALE GENOMIC DNA]</scope>
    <source>
        <strain evidence="4 6">WMS-il1</strain>
    </source>
</reference>
<feature type="region of interest" description="Disordered" evidence="1">
    <location>
        <begin position="229"/>
        <end position="253"/>
    </location>
</feature>
<feature type="compositionally biased region" description="Polar residues" evidence="1">
    <location>
        <begin position="1"/>
        <end position="16"/>
    </location>
</feature>
<evidence type="ECO:0000313" key="4">
    <source>
        <dbReference type="EMBL" id="VUZ39432.1"/>
    </source>
</evidence>